<feature type="region of interest" description="Disordered" evidence="7">
    <location>
        <begin position="126"/>
        <end position="147"/>
    </location>
</feature>
<comment type="subcellular location">
    <subcellularLocation>
        <location evidence="1">Secreted</location>
    </subcellularLocation>
</comment>
<dbReference type="GO" id="GO:0048240">
    <property type="term" value="P:sperm capacitation"/>
    <property type="evidence" value="ECO:0000318"/>
    <property type="project" value="GO_Central"/>
</dbReference>
<dbReference type="InterPro" id="IPR051666">
    <property type="entry name" value="SP_Capacitation_Regulator"/>
</dbReference>
<dbReference type="SMART" id="SM00059">
    <property type="entry name" value="FN2"/>
    <property type="match status" value="2"/>
</dbReference>
<feature type="domain" description="Fibronectin type-II" evidence="9">
    <location>
        <begin position="28"/>
        <end position="75"/>
    </location>
</feature>
<keyword evidence="8" id="KW-0812">Transmembrane</keyword>
<feature type="domain" description="Fibronectin type-II" evidence="9">
    <location>
        <begin position="79"/>
        <end position="127"/>
    </location>
</feature>
<dbReference type="GO" id="GO:0008201">
    <property type="term" value="F:heparin binding"/>
    <property type="evidence" value="ECO:0000318"/>
    <property type="project" value="GO_Central"/>
</dbReference>
<evidence type="ECO:0000256" key="5">
    <source>
        <dbReference type="ARBA" id="ARBA00023157"/>
    </source>
</evidence>
<sequence>MLLQLYFCTTVVPSSLIIIFYFLHNCNSGGKPCFFPFLYQRRTYYTCTRKYSRGRFWCSTTGNYDINRKWSYCADNSIYPTEPCYFPFMYKNKLYTSCTTAGRTDGKLWCSVNRNYDMRPSAVFCEPSGKQPRSQEESDQITPGCAL</sequence>
<dbReference type="Pfam" id="PF00040">
    <property type="entry name" value="fn2"/>
    <property type="match status" value="2"/>
</dbReference>
<evidence type="ECO:0000256" key="1">
    <source>
        <dbReference type="ARBA" id="ARBA00004613"/>
    </source>
</evidence>
<dbReference type="AlphaFoldDB" id="A0A803TJ47"/>
<evidence type="ECO:0000313" key="10">
    <source>
        <dbReference type="Ensembl" id="ENSACAP00000035237.1"/>
    </source>
</evidence>
<keyword evidence="5 6" id="KW-1015">Disulfide bond</keyword>
<dbReference type="Ensembl" id="ENSACAT00000047689.1">
    <property type="protein sequence ID" value="ENSACAP00000035237.1"/>
    <property type="gene ID" value="ENSACAG00000039377.1"/>
</dbReference>
<name>A0A803TJ47_ANOCA</name>
<dbReference type="GO" id="GO:0009986">
    <property type="term" value="C:cell surface"/>
    <property type="evidence" value="ECO:0000318"/>
    <property type="project" value="GO_Central"/>
</dbReference>
<protein>
    <recommendedName>
        <fullName evidence="9">Fibronectin type-II domain-containing protein</fullName>
    </recommendedName>
</protein>
<dbReference type="PANTHER" id="PTHR22918">
    <property type="entry name" value="SEMINAL PLASMA PROTEIN"/>
    <property type="match status" value="1"/>
</dbReference>
<comment type="similarity">
    <text evidence="2">Belongs to the seminal plasma protein family.</text>
</comment>
<evidence type="ECO:0000256" key="2">
    <source>
        <dbReference type="ARBA" id="ARBA00010011"/>
    </source>
</evidence>
<feature type="disulfide bond" evidence="6">
    <location>
        <begin position="84"/>
        <end position="110"/>
    </location>
</feature>
<keyword evidence="11" id="KW-1185">Reference proteome</keyword>
<accession>A0A803TJ47</accession>
<dbReference type="PRINTS" id="PR00013">
    <property type="entry name" value="FNTYPEII"/>
</dbReference>
<keyword evidence="8" id="KW-1133">Transmembrane helix</keyword>
<evidence type="ECO:0000256" key="6">
    <source>
        <dbReference type="PROSITE-ProRule" id="PRU00479"/>
    </source>
</evidence>
<evidence type="ECO:0000256" key="3">
    <source>
        <dbReference type="ARBA" id="ARBA00022525"/>
    </source>
</evidence>
<dbReference type="GeneTree" id="ENSGT01000000214845"/>
<dbReference type="InterPro" id="IPR036943">
    <property type="entry name" value="FN_type2_sf"/>
</dbReference>
<dbReference type="Gene3D" id="2.10.10.10">
    <property type="entry name" value="Fibronectin, type II, collagen-binding"/>
    <property type="match status" value="2"/>
</dbReference>
<dbReference type="InterPro" id="IPR013806">
    <property type="entry name" value="Kringle-like"/>
</dbReference>
<proteinExistence type="inferred from homology"/>
<evidence type="ECO:0000313" key="11">
    <source>
        <dbReference type="Proteomes" id="UP000001646"/>
    </source>
</evidence>
<evidence type="ECO:0000256" key="8">
    <source>
        <dbReference type="SAM" id="Phobius"/>
    </source>
</evidence>
<dbReference type="SUPFAM" id="SSF57440">
    <property type="entry name" value="Kringle-like"/>
    <property type="match status" value="2"/>
</dbReference>
<dbReference type="GO" id="GO:0005576">
    <property type="term" value="C:extracellular region"/>
    <property type="evidence" value="ECO:0007669"/>
    <property type="project" value="UniProtKB-SubCell"/>
</dbReference>
<keyword evidence="4" id="KW-0677">Repeat</keyword>
<dbReference type="PROSITE" id="PS00023">
    <property type="entry name" value="FN2_1"/>
    <property type="match status" value="1"/>
</dbReference>
<feature type="disulfide bond" evidence="6">
    <location>
        <begin position="98"/>
        <end position="125"/>
    </location>
</feature>
<evidence type="ECO:0000256" key="4">
    <source>
        <dbReference type="ARBA" id="ARBA00022737"/>
    </source>
</evidence>
<dbReference type="CDD" id="cd00062">
    <property type="entry name" value="FN2"/>
    <property type="match status" value="2"/>
</dbReference>
<dbReference type="InterPro" id="IPR000562">
    <property type="entry name" value="FN_type2_dom"/>
</dbReference>
<evidence type="ECO:0000259" key="9">
    <source>
        <dbReference type="PROSITE" id="PS51092"/>
    </source>
</evidence>
<dbReference type="InParanoid" id="A0A803TJ47"/>
<evidence type="ECO:0000256" key="7">
    <source>
        <dbReference type="SAM" id="MobiDB-lite"/>
    </source>
</evidence>
<keyword evidence="8" id="KW-0472">Membrane</keyword>
<comment type="caution">
    <text evidence="6">Lacks conserved residue(s) required for the propagation of feature annotation.</text>
</comment>
<dbReference type="PANTHER" id="PTHR22918:SF1">
    <property type="entry name" value="FIBRONECTIN TYPE-II DOMAIN-CONTAINING PROTEIN"/>
    <property type="match status" value="1"/>
</dbReference>
<dbReference type="Proteomes" id="UP000001646">
    <property type="component" value="Unplaced"/>
</dbReference>
<reference evidence="10" key="1">
    <citation type="submission" date="2009-12" db="EMBL/GenBank/DDBJ databases">
        <title>The Genome Sequence of Anolis carolinensis (Green Anole Lizard).</title>
        <authorList>
            <consortium name="The Genome Sequencing Platform"/>
            <person name="Di Palma F."/>
            <person name="Alfoldi J."/>
            <person name="Heiman D."/>
            <person name="Young S."/>
            <person name="Grabherr M."/>
            <person name="Johnson J."/>
            <person name="Lander E.S."/>
            <person name="Lindblad-Toh K."/>
        </authorList>
    </citation>
    <scope>NUCLEOTIDE SEQUENCE [LARGE SCALE GENOMIC DNA]</scope>
    <source>
        <strain evidence="10">JBL SC #1</strain>
    </source>
</reference>
<organism evidence="10 11">
    <name type="scientific">Anolis carolinensis</name>
    <name type="common">Green anole</name>
    <name type="synonym">American chameleon</name>
    <dbReference type="NCBI Taxonomy" id="28377"/>
    <lineage>
        <taxon>Eukaryota</taxon>
        <taxon>Metazoa</taxon>
        <taxon>Chordata</taxon>
        <taxon>Craniata</taxon>
        <taxon>Vertebrata</taxon>
        <taxon>Euteleostomi</taxon>
        <taxon>Lepidosauria</taxon>
        <taxon>Squamata</taxon>
        <taxon>Bifurcata</taxon>
        <taxon>Unidentata</taxon>
        <taxon>Episquamata</taxon>
        <taxon>Toxicofera</taxon>
        <taxon>Iguania</taxon>
        <taxon>Dactyloidae</taxon>
        <taxon>Anolis</taxon>
    </lineage>
</organism>
<keyword evidence="3" id="KW-0964">Secreted</keyword>
<feature type="transmembrane region" description="Helical" evidence="8">
    <location>
        <begin position="5"/>
        <end position="23"/>
    </location>
</feature>
<reference evidence="10" key="2">
    <citation type="submission" date="2025-08" db="UniProtKB">
        <authorList>
            <consortium name="Ensembl"/>
        </authorList>
    </citation>
    <scope>IDENTIFICATION</scope>
</reference>
<dbReference type="PROSITE" id="PS51092">
    <property type="entry name" value="FN2_2"/>
    <property type="match status" value="2"/>
</dbReference>
<reference evidence="10" key="3">
    <citation type="submission" date="2025-09" db="UniProtKB">
        <authorList>
            <consortium name="Ensembl"/>
        </authorList>
    </citation>
    <scope>IDENTIFICATION</scope>
</reference>